<keyword evidence="2" id="KW-1185">Reference proteome</keyword>
<protein>
    <recommendedName>
        <fullName evidence="3">Phenylalanyl-tRNA synthetase subunit alpha</fullName>
    </recommendedName>
</protein>
<sequence>MKKDIQIPIAEDVFVVAIHQWDEEKLNKDWWVYLINNQKQALEATILVSKGYGDGLKTSTIRHGFGTLEPKSATKVELLQEEVFKLSNEFFLTFFKDGKLFEKKFVFEPYQLSEENIADIPLVDEKGILAK</sequence>
<dbReference type="eggNOG" id="ENOG50316WB">
    <property type="taxonomic scope" value="Bacteria"/>
</dbReference>
<dbReference type="STRING" id="555500.I215_08922"/>
<dbReference type="EMBL" id="AMSG01000010">
    <property type="protein sequence ID" value="EKF55140.1"/>
    <property type="molecule type" value="Genomic_DNA"/>
</dbReference>
<dbReference type="AlphaFoldDB" id="K2PRE3"/>
<dbReference type="RefSeq" id="WP_008991633.1">
    <property type="nucleotide sequence ID" value="NZ_AMSG01000010.1"/>
</dbReference>
<evidence type="ECO:0000313" key="1">
    <source>
        <dbReference type="EMBL" id="EKF55140.1"/>
    </source>
</evidence>
<evidence type="ECO:0000313" key="2">
    <source>
        <dbReference type="Proteomes" id="UP000007364"/>
    </source>
</evidence>
<dbReference type="Proteomes" id="UP000007364">
    <property type="component" value="Unassembled WGS sequence"/>
</dbReference>
<organism evidence="1 2">
    <name type="scientific">Galbibacter marinus</name>
    <dbReference type="NCBI Taxonomy" id="555500"/>
    <lineage>
        <taxon>Bacteria</taxon>
        <taxon>Pseudomonadati</taxon>
        <taxon>Bacteroidota</taxon>
        <taxon>Flavobacteriia</taxon>
        <taxon>Flavobacteriales</taxon>
        <taxon>Flavobacteriaceae</taxon>
        <taxon>Galbibacter</taxon>
    </lineage>
</organism>
<dbReference type="OrthoDB" id="953239at2"/>
<gene>
    <name evidence="1" type="ORF">I215_08922</name>
</gene>
<proteinExistence type="predicted"/>
<evidence type="ECO:0008006" key="3">
    <source>
        <dbReference type="Google" id="ProtNLM"/>
    </source>
</evidence>
<reference evidence="1 2" key="1">
    <citation type="journal article" date="2012" name="J. Bacteriol.">
        <title>Genome Sequence of Galbibacter marinum Type Strain ck-I2-15.</title>
        <authorList>
            <person name="Lai Q."/>
            <person name="Li C."/>
            <person name="Shao Z."/>
        </authorList>
    </citation>
    <scope>NUCLEOTIDE SEQUENCE [LARGE SCALE GENOMIC DNA]</scope>
    <source>
        <strain evidence="2">ck-I2-15</strain>
    </source>
</reference>
<name>K2PRE3_9FLAO</name>
<comment type="caution">
    <text evidence="1">The sequence shown here is derived from an EMBL/GenBank/DDBJ whole genome shotgun (WGS) entry which is preliminary data.</text>
</comment>
<accession>K2PRE3</accession>